<protein>
    <submittedName>
        <fullName evidence="2">HAE1 family hydrophobic/amphiphilic exporter-1</fullName>
    </submittedName>
</protein>
<comment type="caution">
    <text evidence="2">The sequence shown here is derived from an EMBL/GenBank/DDBJ whole genome shotgun (WGS) entry which is preliminary data.</text>
</comment>
<dbReference type="AlphaFoldDB" id="A0A2T5B892"/>
<feature type="transmembrane region" description="Helical" evidence="1">
    <location>
        <begin position="334"/>
        <end position="353"/>
    </location>
</feature>
<dbReference type="EMBL" id="PZZZ01000004">
    <property type="protein sequence ID" value="PTM95133.1"/>
    <property type="molecule type" value="Genomic_DNA"/>
</dbReference>
<dbReference type="Gene3D" id="3.30.70.1320">
    <property type="entry name" value="Multidrug efflux transporter AcrB pore domain like"/>
    <property type="match status" value="1"/>
</dbReference>
<sequence>MTLSEFCIRRPVATVLLSVALVIAGLFGYLGLPIAALPRTDFPVINVSASLPGASPDTMATSVATPLIKQFATIAGISTISTTNALGSTSISIQFDLGRNIDAAAADVQAAITRTLRTLPQDMPAPPSYRKVNPADAPVLLLALRSQTVPLTQLDAIAQQVISPTLSTLEGVAEVSIFGSQQYAVRIQIDPDALAARGISLNDLKAAVASANDSSPLGTVQTRARQMAIVANTPLDNAAAFSRVVVKSKDGRTVRLGEVTKVIDSVANNQTSSWSDGERAIILAIQRQPDANTVAVVDAVMAKLPSLRQALPAAATIAPLNDRSASIRGAVRDVQLTLALTVGLVILVIFAFVRRLYATLIPALAVPVSIIATFAAMYVLGFSIDNISLMALTLSVGLVVDDAIVMLENIVRHMEEDGKPALAAALAGSREIGFTIIAISLSLVAVFIPVLLMGGVIGRIFNEFAVVVTVAILASAFVSLTLTPMLASRLPDKPAAGISSGLAGRLDRTFEQAFDAMLQGYNRSLKVCLRHRPTMLVLFLATFAIAAYQFATIPKGFFPQEDIGQLLVTTRAREDVSYAAMSDLQAKVEAVFAASPYVAHVASSVGTAGGAAAGLNSGRLFVELKPKNERPPLQVVLSKLRAHLATVPGIQAFMTPAQNLSVGSRASASQYQLIVQSLDEGIMNSWADKLYEAMRGDRAYFADVSSDLQNNAPQTRLVVDRDKASVLGVSAGELRSTLYDGFGTEQISTIYTPSDSYEVIMELDPAINWSAARLAELQVGTAGGGVVPLGAFARIETMPGPLTINQLGQLPAVTISYNLPDRVALGDSVREIDRLKAEIGLPPDVTTRFYGTAQLFQDAAANQGLLILAAVVTIYIVLGVLYESFIHPLTVLSGLPSAASGALLALWLFGFDLSIIAVIGLLMLIGIVKKNAIMMIDVALSLQRDGSPALEAIHRACLMRFRPIMMTSVAAIMSALPIALGTGASAELRQPLGVAVVGGLLVSQLLTLYVTPVIYLFMERLKTSVPHLFTRRNRPAPDRGSVALE</sequence>
<feature type="transmembrane region" description="Helical" evidence="1">
    <location>
        <begin position="464"/>
        <end position="483"/>
    </location>
</feature>
<dbReference type="Gene3D" id="3.30.2090.10">
    <property type="entry name" value="Multidrug efflux transporter AcrB TolC docking domain, DN and DC subdomains"/>
    <property type="match status" value="2"/>
</dbReference>
<dbReference type="PRINTS" id="PR00702">
    <property type="entry name" value="ACRIFLAVINRP"/>
</dbReference>
<evidence type="ECO:0000256" key="1">
    <source>
        <dbReference type="SAM" id="Phobius"/>
    </source>
</evidence>
<dbReference type="RefSeq" id="WP_108002875.1">
    <property type="nucleotide sequence ID" value="NZ_JBHEEX010000013.1"/>
</dbReference>
<keyword evidence="1" id="KW-1133">Transmembrane helix</keyword>
<gene>
    <name evidence="2" type="ORF">C7449_104199</name>
</gene>
<dbReference type="Proteomes" id="UP000241247">
    <property type="component" value="Unassembled WGS sequence"/>
</dbReference>
<dbReference type="Gene3D" id="1.20.1640.10">
    <property type="entry name" value="Multidrug efflux transporter AcrB transmembrane domain"/>
    <property type="match status" value="2"/>
</dbReference>
<dbReference type="SUPFAM" id="SSF82714">
    <property type="entry name" value="Multidrug efflux transporter AcrB TolC docking domain, DN and DC subdomains"/>
    <property type="match status" value="2"/>
</dbReference>
<dbReference type="GO" id="GO:0005886">
    <property type="term" value="C:plasma membrane"/>
    <property type="evidence" value="ECO:0007669"/>
    <property type="project" value="TreeGrafter"/>
</dbReference>
<feature type="transmembrane region" description="Helical" evidence="1">
    <location>
        <begin position="992"/>
        <end position="1017"/>
    </location>
</feature>
<evidence type="ECO:0000313" key="3">
    <source>
        <dbReference type="Proteomes" id="UP000241247"/>
    </source>
</evidence>
<dbReference type="Pfam" id="PF00873">
    <property type="entry name" value="ACR_tran"/>
    <property type="match status" value="1"/>
</dbReference>
<dbReference type="GO" id="GO:0042910">
    <property type="term" value="F:xenobiotic transmembrane transporter activity"/>
    <property type="evidence" value="ECO:0007669"/>
    <property type="project" value="TreeGrafter"/>
</dbReference>
<dbReference type="PANTHER" id="PTHR32063:SF21">
    <property type="entry name" value="MULTIDRUG RESISTANCE PROTEIN MDTB"/>
    <property type="match status" value="1"/>
</dbReference>
<keyword evidence="1" id="KW-0472">Membrane</keyword>
<feature type="transmembrane region" description="Helical" evidence="1">
    <location>
        <begin position="864"/>
        <end position="882"/>
    </location>
</feature>
<evidence type="ECO:0000313" key="2">
    <source>
        <dbReference type="EMBL" id="PTM95133.1"/>
    </source>
</evidence>
<accession>A0A2T5B892</accession>
<feature type="transmembrane region" description="Helical" evidence="1">
    <location>
        <begin position="915"/>
        <end position="940"/>
    </location>
</feature>
<feature type="transmembrane region" description="Helical" evidence="1">
    <location>
        <begin position="12"/>
        <end position="32"/>
    </location>
</feature>
<dbReference type="Gene3D" id="3.30.70.1430">
    <property type="entry name" value="Multidrug efflux transporter AcrB pore domain"/>
    <property type="match status" value="2"/>
</dbReference>
<dbReference type="PANTHER" id="PTHR32063">
    <property type="match status" value="1"/>
</dbReference>
<dbReference type="InterPro" id="IPR027463">
    <property type="entry name" value="AcrB_DN_DC_subdom"/>
</dbReference>
<feature type="transmembrane region" description="Helical" evidence="1">
    <location>
        <begin position="360"/>
        <end position="381"/>
    </location>
</feature>
<keyword evidence="3" id="KW-1185">Reference proteome</keyword>
<feature type="transmembrane region" description="Helical" evidence="1">
    <location>
        <begin position="961"/>
        <end position="980"/>
    </location>
</feature>
<dbReference type="InterPro" id="IPR001036">
    <property type="entry name" value="Acrflvin-R"/>
</dbReference>
<reference evidence="2 3" key="1">
    <citation type="submission" date="2018-04" db="EMBL/GenBank/DDBJ databases">
        <title>Genomic Encyclopedia of Type Strains, Phase IV (KMG-IV): sequencing the most valuable type-strain genomes for metagenomic binning, comparative biology and taxonomic classification.</title>
        <authorList>
            <person name="Goeker M."/>
        </authorList>
    </citation>
    <scope>NUCLEOTIDE SEQUENCE [LARGE SCALE GENOMIC DNA]</scope>
    <source>
        <strain evidence="2 3">DSM 7138</strain>
    </source>
</reference>
<dbReference type="Gene3D" id="3.30.70.1440">
    <property type="entry name" value="Multidrug efflux transporter AcrB pore domain"/>
    <property type="match status" value="1"/>
</dbReference>
<proteinExistence type="predicted"/>
<dbReference type="SUPFAM" id="SSF82693">
    <property type="entry name" value="Multidrug efflux transporter AcrB pore domain, PN1, PN2, PC1 and PC2 subdomains"/>
    <property type="match status" value="3"/>
</dbReference>
<organism evidence="2 3">
    <name type="scientific">Mycoplana dimorpha</name>
    <dbReference type="NCBI Taxonomy" id="28320"/>
    <lineage>
        <taxon>Bacteria</taxon>
        <taxon>Pseudomonadati</taxon>
        <taxon>Pseudomonadota</taxon>
        <taxon>Alphaproteobacteria</taxon>
        <taxon>Hyphomicrobiales</taxon>
        <taxon>Rhizobiaceae</taxon>
        <taxon>Mycoplana</taxon>
    </lineage>
</organism>
<dbReference type="SUPFAM" id="SSF82866">
    <property type="entry name" value="Multidrug efflux transporter AcrB transmembrane domain"/>
    <property type="match status" value="2"/>
</dbReference>
<feature type="transmembrane region" description="Helical" evidence="1">
    <location>
        <begin position="533"/>
        <end position="551"/>
    </location>
</feature>
<keyword evidence="1" id="KW-0812">Transmembrane</keyword>
<feature type="transmembrane region" description="Helical" evidence="1">
    <location>
        <begin position="432"/>
        <end position="458"/>
    </location>
</feature>
<name>A0A2T5B892_MYCDI</name>
<dbReference type="OrthoDB" id="9807350at2"/>